<feature type="region of interest" description="Disordered" evidence="1">
    <location>
        <begin position="1"/>
        <end position="27"/>
    </location>
</feature>
<dbReference type="Proteomes" id="UP000316921">
    <property type="component" value="Chromosome"/>
</dbReference>
<feature type="compositionally biased region" description="Polar residues" evidence="1">
    <location>
        <begin position="190"/>
        <end position="208"/>
    </location>
</feature>
<dbReference type="EMBL" id="CP036287">
    <property type="protein sequence ID" value="QDU67974.1"/>
    <property type="molecule type" value="Genomic_DNA"/>
</dbReference>
<evidence type="ECO:0000256" key="1">
    <source>
        <dbReference type="SAM" id="MobiDB-lite"/>
    </source>
</evidence>
<reference evidence="2 3" key="1">
    <citation type="submission" date="2019-02" db="EMBL/GenBank/DDBJ databases">
        <title>Deep-cultivation of Planctomycetes and their phenomic and genomic characterization uncovers novel biology.</title>
        <authorList>
            <person name="Wiegand S."/>
            <person name="Jogler M."/>
            <person name="Boedeker C."/>
            <person name="Pinto D."/>
            <person name="Vollmers J."/>
            <person name="Rivas-Marin E."/>
            <person name="Kohn T."/>
            <person name="Peeters S.H."/>
            <person name="Heuer A."/>
            <person name="Rast P."/>
            <person name="Oberbeckmann S."/>
            <person name="Bunk B."/>
            <person name="Jeske O."/>
            <person name="Meyerdierks A."/>
            <person name="Storesund J.E."/>
            <person name="Kallscheuer N."/>
            <person name="Luecker S."/>
            <person name="Lage O.M."/>
            <person name="Pohl T."/>
            <person name="Merkel B.J."/>
            <person name="Hornburger P."/>
            <person name="Mueller R.-W."/>
            <person name="Bruemmer F."/>
            <person name="Labrenz M."/>
            <person name="Spormann A.M."/>
            <person name="Op den Camp H."/>
            <person name="Overmann J."/>
            <person name="Amann R."/>
            <person name="Jetten M.S.M."/>
            <person name="Mascher T."/>
            <person name="Medema M.H."/>
            <person name="Devos D.P."/>
            <person name="Kaster A.-K."/>
            <person name="Ovreas L."/>
            <person name="Rohde M."/>
            <person name="Galperin M.Y."/>
            <person name="Jogler C."/>
        </authorList>
    </citation>
    <scope>NUCLEOTIDE SEQUENCE [LARGE SCALE GENOMIC DNA]</scope>
    <source>
        <strain evidence="2 3">Pla133</strain>
    </source>
</reference>
<evidence type="ECO:0000313" key="2">
    <source>
        <dbReference type="EMBL" id="QDU67974.1"/>
    </source>
</evidence>
<feature type="region of interest" description="Disordered" evidence="1">
    <location>
        <begin position="150"/>
        <end position="226"/>
    </location>
</feature>
<keyword evidence="3" id="KW-1185">Reference proteome</keyword>
<name>A0A518BLX5_9BACT</name>
<evidence type="ECO:0000313" key="3">
    <source>
        <dbReference type="Proteomes" id="UP000316921"/>
    </source>
</evidence>
<sequence length="226" mass="24109">MPAAARRGQAAPVASPRPRPAASVARAGCCRTHGSAGRRDLRRGHQSVGEQRLERRLVGIRQVRVSNLKGPRAVERRPGEAPRDGARHAVAIAAATGDLYRSTGGGGLRRGAASALSARRSVRRAAIGATGFRVARFDARAARGATIAGVRRVQMATQRREPSENDGEHDDPESSHTPIALPPGHVRSRLQPSRSATTSFSRCSSPTVASRRARRKSSSSRPWTIS</sequence>
<accession>A0A518BLX5</accession>
<proteinExistence type="predicted"/>
<dbReference type="AlphaFoldDB" id="A0A518BLX5"/>
<protein>
    <submittedName>
        <fullName evidence="2">Uncharacterized protein</fullName>
    </submittedName>
</protein>
<gene>
    <name evidence="2" type="ORF">Pla133_30650</name>
</gene>
<dbReference type="KEGG" id="pbap:Pla133_30650"/>
<organism evidence="2 3">
    <name type="scientific">Engelhardtia mirabilis</name>
    <dbReference type="NCBI Taxonomy" id="2528011"/>
    <lineage>
        <taxon>Bacteria</taxon>
        <taxon>Pseudomonadati</taxon>
        <taxon>Planctomycetota</taxon>
        <taxon>Planctomycetia</taxon>
        <taxon>Planctomycetia incertae sedis</taxon>
        <taxon>Engelhardtia</taxon>
    </lineage>
</organism>